<feature type="transmembrane region" description="Helical" evidence="1">
    <location>
        <begin position="62"/>
        <end position="82"/>
    </location>
</feature>
<dbReference type="EMBL" id="CP139368">
    <property type="protein sequence ID" value="WPR89696.1"/>
    <property type="molecule type" value="Genomic_DNA"/>
</dbReference>
<gene>
    <name evidence="2" type="ORF">SM116_18360</name>
</gene>
<reference evidence="2 3" key="1">
    <citation type="submission" date="2023-11" db="EMBL/GenBank/DDBJ databases">
        <title>Genome sequence of Microbacterium rhizosphaerae KACC 19337.</title>
        <authorList>
            <person name="Choi H."/>
            <person name="Kim S."/>
            <person name="Kim Y."/>
            <person name="Kwon S.-W."/>
            <person name="Heo J."/>
        </authorList>
    </citation>
    <scope>NUCLEOTIDE SEQUENCE [LARGE SCALE GENOMIC DNA]</scope>
    <source>
        <strain evidence="2 3">KACC 19337</strain>
    </source>
</reference>
<evidence type="ECO:0000313" key="2">
    <source>
        <dbReference type="EMBL" id="WPR89696.1"/>
    </source>
</evidence>
<proteinExistence type="predicted"/>
<feature type="transmembrane region" description="Helical" evidence="1">
    <location>
        <begin position="6"/>
        <end position="26"/>
    </location>
</feature>
<feature type="transmembrane region" description="Helical" evidence="1">
    <location>
        <begin position="38"/>
        <end position="56"/>
    </location>
</feature>
<evidence type="ECO:0000313" key="3">
    <source>
        <dbReference type="Proteomes" id="UP001323798"/>
    </source>
</evidence>
<keyword evidence="1" id="KW-0472">Membrane</keyword>
<organism evidence="2 3">
    <name type="scientific">Microbacterium rhizosphaerae</name>
    <dbReference type="NCBI Taxonomy" id="1678237"/>
    <lineage>
        <taxon>Bacteria</taxon>
        <taxon>Bacillati</taxon>
        <taxon>Actinomycetota</taxon>
        <taxon>Actinomycetes</taxon>
        <taxon>Micrococcales</taxon>
        <taxon>Microbacteriaceae</taxon>
        <taxon>Microbacterium</taxon>
    </lineage>
</organism>
<sequence length="220" mass="22940">MNTVLALITGSALMMASVVGTTAALYRRGRRGTGRLALALASISLGIAGASTLLAFLGRVIWAVGLVVACGALACAAALGVLRSREVAAARRRDAALGEPPLRREPSIALTVSASGLFSLILCSALIAPWMLLAAASAGISIDRLMNGLLANLAVSTPLVWIASAALVTTRLRRRAEDADSLRRGVETRVADAEVHGYREGFATGREDGYRHAVFGTTWE</sequence>
<protein>
    <submittedName>
        <fullName evidence="2">Uncharacterized protein</fullName>
    </submittedName>
</protein>
<dbReference type="RefSeq" id="WP_320942410.1">
    <property type="nucleotide sequence ID" value="NZ_CP139368.1"/>
</dbReference>
<evidence type="ECO:0000256" key="1">
    <source>
        <dbReference type="SAM" id="Phobius"/>
    </source>
</evidence>
<name>A0ABZ0SJW8_9MICO</name>
<keyword evidence="1" id="KW-0812">Transmembrane</keyword>
<feature type="transmembrane region" description="Helical" evidence="1">
    <location>
        <begin position="108"/>
        <end position="133"/>
    </location>
</feature>
<accession>A0ABZ0SJW8</accession>
<keyword evidence="3" id="KW-1185">Reference proteome</keyword>
<keyword evidence="1" id="KW-1133">Transmembrane helix</keyword>
<feature type="transmembrane region" description="Helical" evidence="1">
    <location>
        <begin position="145"/>
        <end position="168"/>
    </location>
</feature>
<dbReference type="Proteomes" id="UP001323798">
    <property type="component" value="Chromosome"/>
</dbReference>